<reference evidence="2 3" key="1">
    <citation type="submission" date="2018-03" db="EMBL/GenBank/DDBJ databases">
        <title>The ancient ancestry and fast evolution of plastids.</title>
        <authorList>
            <person name="Moore K.R."/>
            <person name="Magnabosco C."/>
            <person name="Momper L."/>
            <person name="Gold D.A."/>
            <person name="Bosak T."/>
            <person name="Fournier G.P."/>
        </authorList>
    </citation>
    <scope>NUCLEOTIDE SEQUENCE [LARGE SCALE GENOMIC DNA]</scope>
    <source>
        <strain evidence="2 3">CCALA 037</strain>
    </source>
</reference>
<dbReference type="EMBL" id="PVWO01000443">
    <property type="protein sequence ID" value="PSB48344.1"/>
    <property type="molecule type" value="Genomic_DNA"/>
</dbReference>
<dbReference type="OrthoDB" id="483084at2"/>
<dbReference type="AlphaFoldDB" id="A0A2T1FTM3"/>
<sequence length="207" mass="22653">MSQQNPYEQLGVSEDATFEEIQAAKQRVIAQLGGDRQLQDNIEAAYDAILMERLKLRQQGKIKVPEGIRFPEKLPVAAPKFTSLSVPNSPSWLGDSFERPSQSQLLTTSGVYTVLGGATLVPSIAYSMLPTILAFGAGFSLYYINQKQRRFKRAVLGTLLALVLGTVVANLLVNYAHLPVSQIGLRGEIFAGLLTLILLWVASSFTK</sequence>
<protein>
    <submittedName>
        <fullName evidence="2">Molecular chaperone DnaJ</fullName>
    </submittedName>
</protein>
<feature type="transmembrane region" description="Helical" evidence="1">
    <location>
        <begin position="156"/>
        <end position="177"/>
    </location>
</feature>
<dbReference type="Proteomes" id="UP000238937">
    <property type="component" value="Unassembled WGS sequence"/>
</dbReference>
<keyword evidence="1" id="KW-0812">Transmembrane</keyword>
<feature type="transmembrane region" description="Helical" evidence="1">
    <location>
        <begin position="183"/>
        <end position="202"/>
    </location>
</feature>
<evidence type="ECO:0000313" key="2">
    <source>
        <dbReference type="EMBL" id="PSB48344.1"/>
    </source>
</evidence>
<organism evidence="2 3">
    <name type="scientific">Chamaesiphon polymorphus CCALA 037</name>
    <dbReference type="NCBI Taxonomy" id="2107692"/>
    <lineage>
        <taxon>Bacteria</taxon>
        <taxon>Bacillati</taxon>
        <taxon>Cyanobacteriota</taxon>
        <taxon>Cyanophyceae</taxon>
        <taxon>Gomontiellales</taxon>
        <taxon>Chamaesiphonaceae</taxon>
        <taxon>Chamaesiphon</taxon>
    </lineage>
</organism>
<dbReference type="Pfam" id="PF11833">
    <property type="entry name" value="CPP1-like"/>
    <property type="match status" value="1"/>
</dbReference>
<gene>
    <name evidence="2" type="ORF">C7B77_23915</name>
</gene>
<feature type="transmembrane region" description="Helical" evidence="1">
    <location>
        <begin position="124"/>
        <end position="144"/>
    </location>
</feature>
<accession>A0A2T1FTM3</accession>
<evidence type="ECO:0000256" key="1">
    <source>
        <dbReference type="SAM" id="Phobius"/>
    </source>
</evidence>
<dbReference type="PANTHER" id="PTHR33372:SF2">
    <property type="entry name" value="PROTEIN CHAPERONE-LIKE PROTEIN OF POR1, CHLOROPLASTIC"/>
    <property type="match status" value="1"/>
</dbReference>
<dbReference type="PANTHER" id="PTHR33372">
    <property type="match status" value="1"/>
</dbReference>
<keyword evidence="3" id="KW-1185">Reference proteome</keyword>
<comment type="caution">
    <text evidence="2">The sequence shown here is derived from an EMBL/GenBank/DDBJ whole genome shotgun (WGS) entry which is preliminary data.</text>
</comment>
<evidence type="ECO:0000313" key="3">
    <source>
        <dbReference type="Proteomes" id="UP000238937"/>
    </source>
</evidence>
<name>A0A2T1FTM3_9CYAN</name>
<proteinExistence type="predicted"/>
<dbReference type="InterPro" id="IPR021788">
    <property type="entry name" value="CPP1-like"/>
</dbReference>
<keyword evidence="1" id="KW-1133">Transmembrane helix</keyword>
<keyword evidence="1" id="KW-0472">Membrane</keyword>
<dbReference type="RefSeq" id="WP_106310802.1">
    <property type="nucleotide sequence ID" value="NZ_PVWO01000443.1"/>
</dbReference>